<gene>
    <name evidence="3" type="ORF">ERJ70_16170</name>
</gene>
<dbReference type="InterPro" id="IPR050769">
    <property type="entry name" value="NAT_camello-type"/>
</dbReference>
<protein>
    <submittedName>
        <fullName evidence="3">GNAT family N-acetyltransferase</fullName>
    </submittedName>
</protein>
<dbReference type="InterPro" id="IPR000182">
    <property type="entry name" value="GNAT_dom"/>
</dbReference>
<accession>A0ABX7VXE1</accession>
<dbReference type="CDD" id="cd04301">
    <property type="entry name" value="NAT_SF"/>
    <property type="match status" value="1"/>
</dbReference>
<evidence type="ECO:0000313" key="3">
    <source>
        <dbReference type="EMBL" id="QTN00690.1"/>
    </source>
</evidence>
<keyword evidence="4" id="KW-1185">Reference proteome</keyword>
<dbReference type="PANTHER" id="PTHR13947">
    <property type="entry name" value="GNAT FAMILY N-ACETYLTRANSFERASE"/>
    <property type="match status" value="1"/>
</dbReference>
<dbReference type="PROSITE" id="PS51186">
    <property type="entry name" value="GNAT"/>
    <property type="match status" value="1"/>
</dbReference>
<dbReference type="Gene3D" id="3.40.630.30">
    <property type="match status" value="1"/>
</dbReference>
<evidence type="ECO:0000259" key="2">
    <source>
        <dbReference type="PROSITE" id="PS51186"/>
    </source>
</evidence>
<dbReference type="Proteomes" id="UP000665043">
    <property type="component" value="Chromosome"/>
</dbReference>
<dbReference type="Pfam" id="PF00583">
    <property type="entry name" value="Acetyltransf_1"/>
    <property type="match status" value="1"/>
</dbReference>
<keyword evidence="1" id="KW-0808">Transferase</keyword>
<sequence length="151" mass="17588">MRTSDLKIVPINLQTQFMAKQVILEGLYDYFGYVDHGLNEDLFCPIDYYQGNDRTLFIGIYRGLIVCTGGLVEEETRIGRIVRISVLDKFWGKGFGREMVAFLEKRARLLDYKKIVLETNKAWSGTKAFYQRMDYKQAGDKAEITEFFKNI</sequence>
<dbReference type="EMBL" id="CP046956">
    <property type="protein sequence ID" value="QTN00690.1"/>
    <property type="molecule type" value="Genomic_DNA"/>
</dbReference>
<dbReference type="PANTHER" id="PTHR13947:SF37">
    <property type="entry name" value="LD18367P"/>
    <property type="match status" value="1"/>
</dbReference>
<organism evidence="3 4">
    <name type="scientific">Sediminibacillus dalangtanensis</name>
    <dbReference type="NCBI Taxonomy" id="2729421"/>
    <lineage>
        <taxon>Bacteria</taxon>
        <taxon>Bacillati</taxon>
        <taxon>Bacillota</taxon>
        <taxon>Bacilli</taxon>
        <taxon>Bacillales</taxon>
        <taxon>Bacillaceae</taxon>
        <taxon>Sediminibacillus</taxon>
    </lineage>
</organism>
<dbReference type="SUPFAM" id="SSF55729">
    <property type="entry name" value="Acyl-CoA N-acyltransferases (Nat)"/>
    <property type="match status" value="1"/>
</dbReference>
<feature type="domain" description="N-acetyltransferase" evidence="2">
    <location>
        <begin position="6"/>
        <end position="151"/>
    </location>
</feature>
<dbReference type="InterPro" id="IPR016181">
    <property type="entry name" value="Acyl_CoA_acyltransferase"/>
</dbReference>
<name>A0ABX7VXE1_9BACI</name>
<evidence type="ECO:0000256" key="1">
    <source>
        <dbReference type="ARBA" id="ARBA00022679"/>
    </source>
</evidence>
<dbReference type="RefSeq" id="WP_209365827.1">
    <property type="nucleotide sequence ID" value="NZ_CP046956.1"/>
</dbReference>
<evidence type="ECO:0000313" key="4">
    <source>
        <dbReference type="Proteomes" id="UP000665043"/>
    </source>
</evidence>
<reference evidence="3 4" key="1">
    <citation type="submission" date="2019-12" db="EMBL/GenBank/DDBJ databases">
        <title>The whole genome sequencing of a strain isolated from a Mars analog, Dalangtan Playa.</title>
        <authorList>
            <person name="Huang T."/>
        </authorList>
    </citation>
    <scope>NUCLEOTIDE SEQUENCE [LARGE SCALE GENOMIC DNA]</scope>
    <source>
        <strain evidence="3 4">DP4-553-S</strain>
    </source>
</reference>
<proteinExistence type="predicted"/>